<name>A0A975GTL9_9BACT</name>
<sequence length="277" mass="32049">MRTKKDKKTPKNICRTDEVSNPVRQIANPVRQNCNENSEVARPFMKKQETSSGFTLIEILIAIFIFSIIVTTIFGSFTSVFSSAKMIDEDIDAYEMAKNCFDRMILDLRSVRISSEFNYIRPGIGTDNPPDPYRIVGDISYAETGSFSRIRFTSQTHLPLEKSTQDGIAEIVYYVQSTDDDSYVLRRADSLYPYKRFEGKVFEEKKTDPVLCENIKSLEIKYYDDEETEHDHWDSESQEFKYATPRAVRIKLEFGDDSASLLFETMVSLLVYREKVK</sequence>
<gene>
    <name evidence="2" type="ORF">dnm_093250</name>
</gene>
<dbReference type="Pfam" id="PF07963">
    <property type="entry name" value="N_methyl"/>
    <property type="match status" value="1"/>
</dbReference>
<dbReference type="NCBIfam" id="TIGR02532">
    <property type="entry name" value="IV_pilin_GFxxxE"/>
    <property type="match status" value="1"/>
</dbReference>
<keyword evidence="1" id="KW-0812">Transmembrane</keyword>
<feature type="transmembrane region" description="Helical" evidence="1">
    <location>
        <begin position="54"/>
        <end position="77"/>
    </location>
</feature>
<evidence type="ECO:0000256" key="1">
    <source>
        <dbReference type="SAM" id="Phobius"/>
    </source>
</evidence>
<reference evidence="2" key="1">
    <citation type="journal article" date="2021" name="Microb. Physiol.">
        <title>Proteogenomic Insights into the Physiology of Marine, Sulfate-Reducing, Filamentous Desulfonema limicola and Desulfonema magnum.</title>
        <authorList>
            <person name="Schnaars V."/>
            <person name="Wohlbrand L."/>
            <person name="Scheve S."/>
            <person name="Hinrichs C."/>
            <person name="Reinhardt R."/>
            <person name="Rabus R."/>
        </authorList>
    </citation>
    <scope>NUCLEOTIDE SEQUENCE</scope>
    <source>
        <strain evidence="2">4be13</strain>
    </source>
</reference>
<dbReference type="PROSITE" id="PS00409">
    <property type="entry name" value="PROKAR_NTER_METHYL"/>
    <property type="match status" value="1"/>
</dbReference>
<dbReference type="Proteomes" id="UP000663722">
    <property type="component" value="Chromosome"/>
</dbReference>
<organism evidence="2 3">
    <name type="scientific">Desulfonema magnum</name>
    <dbReference type="NCBI Taxonomy" id="45655"/>
    <lineage>
        <taxon>Bacteria</taxon>
        <taxon>Pseudomonadati</taxon>
        <taxon>Thermodesulfobacteriota</taxon>
        <taxon>Desulfobacteria</taxon>
        <taxon>Desulfobacterales</taxon>
        <taxon>Desulfococcaceae</taxon>
        <taxon>Desulfonema</taxon>
    </lineage>
</organism>
<dbReference type="EMBL" id="CP061800">
    <property type="protein sequence ID" value="QTA93224.1"/>
    <property type="molecule type" value="Genomic_DNA"/>
</dbReference>
<dbReference type="InterPro" id="IPR045584">
    <property type="entry name" value="Pilin-like"/>
</dbReference>
<proteinExistence type="predicted"/>
<keyword evidence="1" id="KW-1133">Transmembrane helix</keyword>
<protein>
    <submittedName>
        <fullName evidence="2">Prepilin-type cleavage/methylation N-terminal domain-containing protein</fullName>
    </submittedName>
</protein>
<accession>A0A975GTL9</accession>
<keyword evidence="3" id="KW-1185">Reference proteome</keyword>
<dbReference type="AlphaFoldDB" id="A0A975GTL9"/>
<dbReference type="InterPro" id="IPR012902">
    <property type="entry name" value="N_methyl_site"/>
</dbReference>
<evidence type="ECO:0000313" key="3">
    <source>
        <dbReference type="Proteomes" id="UP000663722"/>
    </source>
</evidence>
<dbReference type="SUPFAM" id="SSF54523">
    <property type="entry name" value="Pili subunits"/>
    <property type="match status" value="2"/>
</dbReference>
<evidence type="ECO:0000313" key="2">
    <source>
        <dbReference type="EMBL" id="QTA93224.1"/>
    </source>
</evidence>
<dbReference type="KEGG" id="dmm:dnm_093250"/>
<keyword evidence="1" id="KW-0472">Membrane</keyword>